<dbReference type="RefSeq" id="WP_202769584.1">
    <property type="nucleotide sequence ID" value="NZ_JAESWA010000030.1"/>
</dbReference>
<keyword evidence="2" id="KW-1185">Reference proteome</keyword>
<dbReference type="Proteomes" id="UP000623681">
    <property type="component" value="Unassembled WGS sequence"/>
</dbReference>
<comment type="caution">
    <text evidence="1">The sequence shown here is derived from an EMBL/GenBank/DDBJ whole genome shotgun (WGS) entry which is preliminary data.</text>
</comment>
<proteinExistence type="predicted"/>
<name>A0A937K5V1_9CLOT</name>
<accession>A0A937K5V1</accession>
<evidence type="ECO:0000313" key="1">
    <source>
        <dbReference type="EMBL" id="MBL4934122.1"/>
    </source>
</evidence>
<sequence>MIRTFVCEKEGCSGNSFYIESKDDKLLLTCKECKSIYDIDVSYYDYTILSQCSHCNNDTFKVFRDTEKEGVYLKCIECGNPPEIVYLDEEGTQINYESRVLNNIKDRIVSLDQKIFSLEKKIDEVENGQELIEESLAYVSKFLTEIS</sequence>
<gene>
    <name evidence="1" type="ORF">JK634_20245</name>
</gene>
<reference evidence="1" key="1">
    <citation type="submission" date="2021-01" db="EMBL/GenBank/DDBJ databases">
        <title>Genome public.</title>
        <authorList>
            <person name="Liu C."/>
            <person name="Sun Q."/>
        </authorList>
    </citation>
    <scope>NUCLEOTIDE SEQUENCE</scope>
    <source>
        <strain evidence="1">YIM B02565</strain>
    </source>
</reference>
<dbReference type="EMBL" id="JAESWA010000030">
    <property type="protein sequence ID" value="MBL4934122.1"/>
    <property type="molecule type" value="Genomic_DNA"/>
</dbReference>
<protein>
    <submittedName>
        <fullName evidence="1">Uncharacterized protein</fullName>
    </submittedName>
</protein>
<organism evidence="1 2">
    <name type="scientific">Clostridium paridis</name>
    <dbReference type="NCBI Taxonomy" id="2803863"/>
    <lineage>
        <taxon>Bacteria</taxon>
        <taxon>Bacillati</taxon>
        <taxon>Bacillota</taxon>
        <taxon>Clostridia</taxon>
        <taxon>Eubacteriales</taxon>
        <taxon>Clostridiaceae</taxon>
        <taxon>Clostridium</taxon>
    </lineage>
</organism>
<dbReference type="AlphaFoldDB" id="A0A937K5V1"/>
<evidence type="ECO:0000313" key="2">
    <source>
        <dbReference type="Proteomes" id="UP000623681"/>
    </source>
</evidence>